<protein>
    <submittedName>
        <fullName evidence="10">Vacuolar calcium ion transporter 2</fullName>
    </submittedName>
</protein>
<dbReference type="PANTHER" id="PTHR31503">
    <property type="entry name" value="VACUOLAR CALCIUM ION TRANSPORTER"/>
    <property type="match status" value="1"/>
</dbReference>
<sequence>MAVLGSVLSNLLLVMGMCFLFGGIVNMRDRNGQGREQNFASMTFQTTRPLMTLSSASLVLPTTVYSILDKAQSTEREHTILILSRGTAIVLLSLYYHYLWFQLKTHTNLFITEILDEEYEGEDDKPIINLPAAVSLLVVVIYFIALCAISLIGRMEDVVQETRVGRGFIGLIIVPNVSNSAEHIAAVRRAVNDKMDLAIGIAIGSSIQTVLFISPLLVILGWTVLDKPMTFHFEMSAVVVFVFTVPITYALQDGRSNYLQGNLLLGFYAIIVFTYLVSPRVGQGLADSFVPTSPLRGGERLFVVQTVLCRAGKLASSLLVATKSKVLGR</sequence>
<keyword evidence="4 8" id="KW-0812">Transmembrane</keyword>
<dbReference type="GO" id="GO:0006874">
    <property type="term" value="P:intracellular calcium ion homeostasis"/>
    <property type="evidence" value="ECO:0007669"/>
    <property type="project" value="TreeGrafter"/>
</dbReference>
<accession>A0A8H6KA51</accession>
<keyword evidence="7 8" id="KW-0472">Membrane</keyword>
<evidence type="ECO:0000256" key="2">
    <source>
        <dbReference type="ARBA" id="ARBA00008170"/>
    </source>
</evidence>
<dbReference type="InterPro" id="IPR004837">
    <property type="entry name" value="NaCa_Exmemb"/>
</dbReference>
<evidence type="ECO:0000256" key="4">
    <source>
        <dbReference type="ARBA" id="ARBA00022692"/>
    </source>
</evidence>
<name>A0A8H6KA51_9PEZI</name>
<evidence type="ECO:0000313" key="11">
    <source>
        <dbReference type="Proteomes" id="UP000654918"/>
    </source>
</evidence>
<keyword evidence="11" id="KW-1185">Reference proteome</keyword>
<dbReference type="InterPro" id="IPR004713">
    <property type="entry name" value="CaH_exchang"/>
</dbReference>
<feature type="transmembrane region" description="Helical" evidence="8">
    <location>
        <begin position="7"/>
        <end position="27"/>
    </location>
</feature>
<feature type="transmembrane region" description="Helical" evidence="8">
    <location>
        <begin position="231"/>
        <end position="251"/>
    </location>
</feature>
<dbReference type="Proteomes" id="UP000654918">
    <property type="component" value="Unassembled WGS sequence"/>
</dbReference>
<evidence type="ECO:0000256" key="5">
    <source>
        <dbReference type="ARBA" id="ARBA00022989"/>
    </source>
</evidence>
<feature type="transmembrane region" description="Helical" evidence="8">
    <location>
        <begin position="80"/>
        <end position="98"/>
    </location>
</feature>
<dbReference type="Pfam" id="PF01699">
    <property type="entry name" value="Na_Ca_ex"/>
    <property type="match status" value="2"/>
</dbReference>
<feature type="transmembrane region" description="Helical" evidence="8">
    <location>
        <begin position="263"/>
        <end position="281"/>
    </location>
</feature>
<reference evidence="10" key="1">
    <citation type="journal article" date="2020" name="Phytopathology">
        <title>Genome Sequence Resources of Colletotrichum truncatum, C. plurivorum, C. musicola, and C. sojae: Four Species Pathogenic to Soybean (Glycine max).</title>
        <authorList>
            <person name="Rogerio F."/>
            <person name="Boufleur T.R."/>
            <person name="Ciampi-Guillardi M."/>
            <person name="Sukno S.A."/>
            <person name="Thon M.R."/>
            <person name="Massola Junior N.S."/>
            <person name="Baroncelli R."/>
        </authorList>
    </citation>
    <scope>NUCLEOTIDE SEQUENCE</scope>
    <source>
        <strain evidence="10">LFN00145</strain>
    </source>
</reference>
<dbReference type="GO" id="GO:0012505">
    <property type="term" value="C:endomembrane system"/>
    <property type="evidence" value="ECO:0007669"/>
    <property type="project" value="UniProtKB-SubCell"/>
</dbReference>
<gene>
    <name evidence="10" type="ORF">CPLU01_09163</name>
</gene>
<comment type="subcellular location">
    <subcellularLocation>
        <location evidence="1">Endomembrane system</location>
        <topology evidence="1">Multi-pass membrane protein</topology>
    </subcellularLocation>
</comment>
<comment type="similarity">
    <text evidence="2">Belongs to the Ca(2+):cation antiporter (CaCA) (TC 2.A.19) family.</text>
</comment>
<comment type="caution">
    <text evidence="10">The sequence shown here is derived from an EMBL/GenBank/DDBJ whole genome shotgun (WGS) entry which is preliminary data.</text>
</comment>
<proteinExistence type="inferred from homology"/>
<feature type="domain" description="Sodium/calcium exchanger membrane region" evidence="9">
    <location>
        <begin position="134"/>
        <end position="274"/>
    </location>
</feature>
<evidence type="ECO:0000259" key="9">
    <source>
        <dbReference type="Pfam" id="PF01699"/>
    </source>
</evidence>
<evidence type="ECO:0000256" key="7">
    <source>
        <dbReference type="ARBA" id="ARBA00023136"/>
    </source>
</evidence>
<evidence type="ECO:0000313" key="10">
    <source>
        <dbReference type="EMBL" id="KAF6827286.1"/>
    </source>
</evidence>
<evidence type="ECO:0000256" key="8">
    <source>
        <dbReference type="SAM" id="Phobius"/>
    </source>
</evidence>
<evidence type="ECO:0000256" key="6">
    <source>
        <dbReference type="ARBA" id="ARBA00023065"/>
    </source>
</evidence>
<feature type="transmembrane region" description="Helical" evidence="8">
    <location>
        <begin position="197"/>
        <end position="225"/>
    </location>
</feature>
<dbReference type="AlphaFoldDB" id="A0A8H6KA51"/>
<dbReference type="GO" id="GO:0015369">
    <property type="term" value="F:calcium:proton antiporter activity"/>
    <property type="evidence" value="ECO:0007669"/>
    <property type="project" value="TreeGrafter"/>
</dbReference>
<dbReference type="PANTHER" id="PTHR31503:SF22">
    <property type="entry name" value="VACUOLAR CALCIUM ION TRANSPORTER"/>
    <property type="match status" value="1"/>
</dbReference>
<dbReference type="EMBL" id="WIGO01000140">
    <property type="protein sequence ID" value="KAF6827286.1"/>
    <property type="molecule type" value="Genomic_DNA"/>
</dbReference>
<organism evidence="10 11">
    <name type="scientific">Colletotrichum plurivorum</name>
    <dbReference type="NCBI Taxonomy" id="2175906"/>
    <lineage>
        <taxon>Eukaryota</taxon>
        <taxon>Fungi</taxon>
        <taxon>Dikarya</taxon>
        <taxon>Ascomycota</taxon>
        <taxon>Pezizomycotina</taxon>
        <taxon>Sordariomycetes</taxon>
        <taxon>Hypocreomycetidae</taxon>
        <taxon>Glomerellales</taxon>
        <taxon>Glomerellaceae</taxon>
        <taxon>Colletotrichum</taxon>
        <taxon>Colletotrichum orchidearum species complex</taxon>
    </lineage>
</organism>
<keyword evidence="6" id="KW-0406">Ion transport</keyword>
<feature type="transmembrane region" description="Helical" evidence="8">
    <location>
        <begin position="47"/>
        <end position="68"/>
    </location>
</feature>
<feature type="domain" description="Sodium/calcium exchanger membrane region" evidence="9">
    <location>
        <begin position="2"/>
        <end position="103"/>
    </location>
</feature>
<evidence type="ECO:0000256" key="1">
    <source>
        <dbReference type="ARBA" id="ARBA00004127"/>
    </source>
</evidence>
<feature type="transmembrane region" description="Helical" evidence="8">
    <location>
        <begin position="132"/>
        <end position="153"/>
    </location>
</feature>
<evidence type="ECO:0000256" key="3">
    <source>
        <dbReference type="ARBA" id="ARBA00022448"/>
    </source>
</evidence>
<dbReference type="GO" id="GO:0000329">
    <property type="term" value="C:fungal-type vacuole membrane"/>
    <property type="evidence" value="ECO:0007669"/>
    <property type="project" value="TreeGrafter"/>
</dbReference>
<keyword evidence="5 8" id="KW-1133">Transmembrane helix</keyword>
<dbReference type="InterPro" id="IPR044880">
    <property type="entry name" value="NCX_ion-bd_dom_sf"/>
</dbReference>
<dbReference type="Gene3D" id="1.20.1420.30">
    <property type="entry name" value="NCX, central ion-binding region"/>
    <property type="match status" value="1"/>
</dbReference>
<keyword evidence="3" id="KW-0813">Transport</keyword>